<dbReference type="AlphaFoldDB" id="E3GY05"/>
<proteinExistence type="inferred from homology"/>
<keyword evidence="13" id="KW-1185">Reference proteome</keyword>
<keyword evidence="3 11" id="KW-0479">Metal-binding</keyword>
<dbReference type="PIRSF" id="PIRSF006293">
    <property type="entry name" value="ExsB"/>
    <property type="match status" value="1"/>
</dbReference>
<evidence type="ECO:0000256" key="5">
    <source>
        <dbReference type="ARBA" id="ARBA00022833"/>
    </source>
</evidence>
<dbReference type="Gene3D" id="3.40.50.620">
    <property type="entry name" value="HUPs"/>
    <property type="match status" value="1"/>
</dbReference>
<evidence type="ECO:0000313" key="12">
    <source>
        <dbReference type="EMBL" id="ADP77187.1"/>
    </source>
</evidence>
<dbReference type="GO" id="GO:0016879">
    <property type="term" value="F:ligase activity, forming carbon-nitrogen bonds"/>
    <property type="evidence" value="ECO:0007669"/>
    <property type="project" value="UniProtKB-UniRule"/>
</dbReference>
<evidence type="ECO:0000256" key="11">
    <source>
        <dbReference type="HAMAP-Rule" id="MF_01633"/>
    </source>
</evidence>
<dbReference type="GO" id="GO:0008270">
    <property type="term" value="F:zinc ion binding"/>
    <property type="evidence" value="ECO:0007669"/>
    <property type="project" value="UniProtKB-UniRule"/>
</dbReference>
<dbReference type="InterPro" id="IPR014729">
    <property type="entry name" value="Rossmann-like_a/b/a_fold"/>
</dbReference>
<keyword evidence="4 11" id="KW-0547">Nucleotide-binding</keyword>
<dbReference type="EC" id="6.3.4.20" evidence="9 11"/>
<comment type="similarity">
    <text evidence="8 11">Belongs to the QueC family.</text>
</comment>
<dbReference type="HAMAP" id="MF_01633">
    <property type="entry name" value="QueC"/>
    <property type="match status" value="1"/>
</dbReference>
<dbReference type="PANTHER" id="PTHR42914">
    <property type="entry name" value="7-CYANO-7-DEAZAGUANINE SYNTHASE"/>
    <property type="match status" value="1"/>
</dbReference>
<evidence type="ECO:0000256" key="9">
    <source>
        <dbReference type="ARBA" id="ARBA00039149"/>
    </source>
</evidence>
<dbReference type="CDD" id="cd01995">
    <property type="entry name" value="QueC-like"/>
    <property type="match status" value="1"/>
</dbReference>
<evidence type="ECO:0000256" key="3">
    <source>
        <dbReference type="ARBA" id="ARBA00022723"/>
    </source>
</evidence>
<comment type="cofactor">
    <cofactor evidence="11">
        <name>Zn(2+)</name>
        <dbReference type="ChEBI" id="CHEBI:29105"/>
    </cofactor>
    <text evidence="11">Binds 1 zinc ion per subunit.</text>
</comment>
<dbReference type="InterPro" id="IPR018317">
    <property type="entry name" value="QueC"/>
</dbReference>
<dbReference type="OrthoDB" id="6532at2157"/>
<evidence type="ECO:0000256" key="8">
    <source>
        <dbReference type="ARBA" id="ARBA00037993"/>
    </source>
</evidence>
<dbReference type="GO" id="GO:0005524">
    <property type="term" value="F:ATP binding"/>
    <property type="evidence" value="ECO:0007669"/>
    <property type="project" value="UniProtKB-UniRule"/>
</dbReference>
<dbReference type="Pfam" id="PF06508">
    <property type="entry name" value="QueC"/>
    <property type="match status" value="1"/>
</dbReference>
<evidence type="ECO:0000256" key="7">
    <source>
        <dbReference type="ARBA" id="ARBA00037768"/>
    </source>
</evidence>
<evidence type="ECO:0000256" key="2">
    <source>
        <dbReference type="ARBA" id="ARBA00022598"/>
    </source>
</evidence>
<sequence>MVKAPRAISILSGGLDSVVALFDFIKKNPNGEVHAITFDYGQKSAEMEINASKKICKYLGIKHSVLNVKWLGKLGTSALTTDKEIPKLKISDLEDKEKCEKTAKMVWVPARNIVFTAIASAFAEAENAEKIIVGWDREEASTFPDNSKEFLSAFNNLLAIGTMSNINIEAPLIDMDKHEIVKLGKKYGVPFEFTYSCYQGFEKHCGVCESCVRRKRAFKLAKVEDPTEYMK</sequence>
<name>E3GY05_METFV</name>
<dbReference type="KEGG" id="mfv:Mfer_0385"/>
<comment type="pathway">
    <text evidence="1 11">Purine metabolism; 7-cyano-7-deazaguanine biosynthesis.</text>
</comment>
<comment type="catalytic activity">
    <reaction evidence="10 11">
        <text>7-carboxy-7-carbaguanine + NH4(+) + 2 ATP = 7-cyano-7-carbaguanine + 2 AMP + 2 diphosphate + 2 H(+)</text>
        <dbReference type="Rhea" id="RHEA:27982"/>
        <dbReference type="ChEBI" id="CHEBI:15378"/>
        <dbReference type="ChEBI" id="CHEBI:28938"/>
        <dbReference type="ChEBI" id="CHEBI:30616"/>
        <dbReference type="ChEBI" id="CHEBI:33019"/>
        <dbReference type="ChEBI" id="CHEBI:45075"/>
        <dbReference type="ChEBI" id="CHEBI:61036"/>
        <dbReference type="ChEBI" id="CHEBI:456215"/>
        <dbReference type="EC" id="6.3.4.20"/>
    </reaction>
</comment>
<comment type="function">
    <text evidence="7 11">Catalyzes the ATP-dependent conversion of 7-carboxy-7-deazaguanine (CDG) to 7-cyano-7-deazaguanine (preQ(0)).</text>
</comment>
<evidence type="ECO:0000256" key="6">
    <source>
        <dbReference type="ARBA" id="ARBA00022840"/>
    </source>
</evidence>
<feature type="binding site" evidence="11">
    <location>
        <position position="205"/>
    </location>
    <ligand>
        <name>Zn(2+)</name>
        <dbReference type="ChEBI" id="CHEBI:29105"/>
    </ligand>
</feature>
<dbReference type="STRING" id="523846.Mfer_0385"/>
<feature type="binding site" evidence="11">
    <location>
        <position position="197"/>
    </location>
    <ligand>
        <name>Zn(2+)</name>
        <dbReference type="ChEBI" id="CHEBI:29105"/>
    </ligand>
</feature>
<dbReference type="Proteomes" id="UP000002315">
    <property type="component" value="Chromosome"/>
</dbReference>
<dbReference type="PANTHER" id="PTHR42914:SF1">
    <property type="entry name" value="7-CYANO-7-DEAZAGUANINE SYNTHASE"/>
    <property type="match status" value="1"/>
</dbReference>
<gene>
    <name evidence="11" type="primary">queC</name>
    <name evidence="12" type="ordered locus">Mfer_0385</name>
</gene>
<evidence type="ECO:0000256" key="1">
    <source>
        <dbReference type="ARBA" id="ARBA00005061"/>
    </source>
</evidence>
<keyword evidence="5 11" id="KW-0862">Zinc</keyword>
<evidence type="ECO:0000256" key="4">
    <source>
        <dbReference type="ARBA" id="ARBA00022741"/>
    </source>
</evidence>
<keyword evidence="6 11" id="KW-0067">ATP-binding</keyword>
<dbReference type="NCBIfam" id="TIGR00364">
    <property type="entry name" value="7-cyano-7-deazaguanine synthase QueC"/>
    <property type="match status" value="1"/>
</dbReference>
<dbReference type="EMBL" id="CP002278">
    <property type="protein sequence ID" value="ADP77187.1"/>
    <property type="molecule type" value="Genomic_DNA"/>
</dbReference>
<feature type="binding site" evidence="11">
    <location>
        <begin position="11"/>
        <end position="21"/>
    </location>
    <ligand>
        <name>ATP</name>
        <dbReference type="ChEBI" id="CHEBI:30616"/>
    </ligand>
</feature>
<evidence type="ECO:0000313" key="13">
    <source>
        <dbReference type="Proteomes" id="UP000002315"/>
    </source>
</evidence>
<keyword evidence="2 11" id="KW-0436">Ligase</keyword>
<dbReference type="HOGENOM" id="CLU_081854_1_0_2"/>
<feature type="binding site" evidence="11">
    <location>
        <position position="211"/>
    </location>
    <ligand>
        <name>Zn(2+)</name>
        <dbReference type="ChEBI" id="CHEBI:29105"/>
    </ligand>
</feature>
<dbReference type="UniPathway" id="UPA00391"/>
<evidence type="ECO:0000256" key="10">
    <source>
        <dbReference type="ARBA" id="ARBA00047890"/>
    </source>
</evidence>
<dbReference type="SUPFAM" id="SSF52402">
    <property type="entry name" value="Adenine nucleotide alpha hydrolases-like"/>
    <property type="match status" value="1"/>
</dbReference>
<reference evidence="12 13" key="1">
    <citation type="journal article" date="2010" name="Stand. Genomic Sci.">
        <title>Complete genome sequence of Methanothermus fervidus type strain (V24S).</title>
        <authorList>
            <person name="Anderson I."/>
            <person name="Djao O.D."/>
            <person name="Misra M."/>
            <person name="Chertkov O."/>
            <person name="Nolan M."/>
            <person name="Lucas S."/>
            <person name="Lapidus A."/>
            <person name="Del Rio T.G."/>
            <person name="Tice H."/>
            <person name="Cheng J.F."/>
            <person name="Tapia R."/>
            <person name="Han C."/>
            <person name="Goodwin L."/>
            <person name="Pitluck S."/>
            <person name="Liolios K."/>
            <person name="Ivanova N."/>
            <person name="Mavromatis K."/>
            <person name="Mikhailova N."/>
            <person name="Pati A."/>
            <person name="Brambilla E."/>
            <person name="Chen A."/>
            <person name="Palaniappan K."/>
            <person name="Land M."/>
            <person name="Hauser L."/>
            <person name="Chang Y.J."/>
            <person name="Jeffries C.D."/>
            <person name="Sikorski J."/>
            <person name="Spring S."/>
            <person name="Rohde M."/>
            <person name="Eichinger K."/>
            <person name="Huber H."/>
            <person name="Wirth R."/>
            <person name="Goker M."/>
            <person name="Detter J.C."/>
            <person name="Woyke T."/>
            <person name="Bristow J."/>
            <person name="Eisen J.A."/>
            <person name="Markowitz V."/>
            <person name="Hugenholtz P."/>
            <person name="Klenk H.P."/>
            <person name="Kyrpides N.C."/>
        </authorList>
    </citation>
    <scope>NUCLEOTIDE SEQUENCE [LARGE SCALE GENOMIC DNA]</scope>
    <source>
        <strain evidence="13">ATCC 43054 / DSM 2088 / JCM 10308 / V24 S</strain>
    </source>
</reference>
<organism evidence="12 13">
    <name type="scientific">Methanothermus fervidus (strain ATCC 43054 / DSM 2088 / JCM 10308 / V24 S)</name>
    <dbReference type="NCBI Taxonomy" id="523846"/>
    <lineage>
        <taxon>Archaea</taxon>
        <taxon>Methanobacteriati</taxon>
        <taxon>Methanobacteriota</taxon>
        <taxon>Methanomada group</taxon>
        <taxon>Methanobacteria</taxon>
        <taxon>Methanobacteriales</taxon>
        <taxon>Methanothermaceae</taxon>
        <taxon>Methanothermus</taxon>
    </lineage>
</organism>
<accession>E3GY05</accession>
<feature type="binding site" evidence="11">
    <location>
        <position position="208"/>
    </location>
    <ligand>
        <name>Zn(2+)</name>
        <dbReference type="ChEBI" id="CHEBI:29105"/>
    </ligand>
</feature>
<protein>
    <recommendedName>
        <fullName evidence="9 11">7-cyano-7-deazaguanine synthase</fullName>
        <ecNumber evidence="9 11">6.3.4.20</ecNumber>
    </recommendedName>
    <alternativeName>
        <fullName evidence="11">7-cyano-7-carbaguanine synthase</fullName>
    </alternativeName>
    <alternativeName>
        <fullName evidence="11">Archaeosine biosynthesis protein QueC</fullName>
    </alternativeName>
    <alternativeName>
        <fullName evidence="11">PreQ(0) synthase</fullName>
    </alternativeName>
</protein>